<evidence type="ECO:0000313" key="3">
    <source>
        <dbReference type="Proteomes" id="UP000271339"/>
    </source>
</evidence>
<feature type="transmembrane region" description="Helical" evidence="1">
    <location>
        <begin position="187"/>
        <end position="218"/>
    </location>
</feature>
<keyword evidence="3" id="KW-1185">Reference proteome</keyword>
<dbReference type="RefSeq" id="WP_121907171.1">
    <property type="nucleotide sequence ID" value="NZ_REFC01000012.1"/>
</dbReference>
<reference evidence="2 3" key="1">
    <citation type="submission" date="2018-10" db="EMBL/GenBank/DDBJ databases">
        <title>Genomic Encyclopedia of Archaeal and Bacterial Type Strains, Phase II (KMG-II): from individual species to whole genera.</title>
        <authorList>
            <person name="Goeker M."/>
        </authorList>
    </citation>
    <scope>NUCLEOTIDE SEQUENCE [LARGE SCALE GENOMIC DNA]</scope>
    <source>
        <strain evidence="2 3">DSM 23424</strain>
    </source>
</reference>
<dbReference type="AlphaFoldDB" id="A0A3L9YY48"/>
<comment type="caution">
    <text evidence="2">The sequence shown here is derived from an EMBL/GenBank/DDBJ whole genome shotgun (WGS) entry which is preliminary data.</text>
</comment>
<dbReference type="Proteomes" id="UP000271339">
    <property type="component" value="Unassembled WGS sequence"/>
</dbReference>
<evidence type="ECO:0000313" key="2">
    <source>
        <dbReference type="EMBL" id="RMA64737.1"/>
    </source>
</evidence>
<organism evidence="2 3">
    <name type="scientific">Ulvibacter antarcticus</name>
    <dbReference type="NCBI Taxonomy" id="442714"/>
    <lineage>
        <taxon>Bacteria</taxon>
        <taxon>Pseudomonadati</taxon>
        <taxon>Bacteroidota</taxon>
        <taxon>Flavobacteriia</taxon>
        <taxon>Flavobacteriales</taxon>
        <taxon>Flavobacteriaceae</taxon>
        <taxon>Ulvibacter</taxon>
    </lineage>
</organism>
<keyword evidence="1" id="KW-0812">Transmembrane</keyword>
<evidence type="ECO:0008006" key="4">
    <source>
        <dbReference type="Google" id="ProtNLM"/>
    </source>
</evidence>
<keyword evidence="1" id="KW-1133">Transmembrane helix</keyword>
<feature type="transmembrane region" description="Helical" evidence="1">
    <location>
        <begin position="126"/>
        <end position="145"/>
    </location>
</feature>
<feature type="transmembrane region" description="Helical" evidence="1">
    <location>
        <begin position="238"/>
        <end position="266"/>
    </location>
</feature>
<evidence type="ECO:0000256" key="1">
    <source>
        <dbReference type="SAM" id="Phobius"/>
    </source>
</evidence>
<protein>
    <recommendedName>
        <fullName evidence="4">Glycerophosphoryl diester phosphodiesterase membrane domain-containing protein</fullName>
    </recommendedName>
</protein>
<sequence length="288" mass="32682">MNEFIQFKKQRDLGEMLTDTFKFIRLNWKPLYGLIFRIAGPALLLVLFAFIYYMQSTLGSFDFLSAQTDLGMFSANFFISFLLLMASGVAFYALLYGTVLHYIKSYVNNEGVVSEAEVKAGVKKDFWGLIGLGFLTGLIIAFGLILCLLPGVYLGVVFASAYAVLVIEKRSVSDTISYCFDLIKGEFWMTFATLLVVFILYYIIIFIFQMPQYIYFFIKSFTMNEQITSDPAALFDGIYIALNAVAMIAQYLAYTLIVICTVFVYYNLNEKRNFTGTIEAIDSLGKEE</sequence>
<accession>A0A3L9YY48</accession>
<dbReference type="EMBL" id="REFC01000012">
    <property type="protein sequence ID" value="RMA64737.1"/>
    <property type="molecule type" value="Genomic_DNA"/>
</dbReference>
<feature type="transmembrane region" description="Helical" evidence="1">
    <location>
        <begin position="151"/>
        <end position="167"/>
    </location>
</feature>
<feature type="transmembrane region" description="Helical" evidence="1">
    <location>
        <begin position="31"/>
        <end position="53"/>
    </location>
</feature>
<dbReference type="OrthoDB" id="1049480at2"/>
<feature type="transmembrane region" description="Helical" evidence="1">
    <location>
        <begin position="73"/>
        <end position="95"/>
    </location>
</feature>
<name>A0A3L9YY48_9FLAO</name>
<proteinExistence type="predicted"/>
<keyword evidence="1" id="KW-0472">Membrane</keyword>
<gene>
    <name evidence="2" type="ORF">BXY75_1618</name>
</gene>